<dbReference type="Proteomes" id="UP000235672">
    <property type="component" value="Unassembled WGS sequence"/>
</dbReference>
<feature type="region of interest" description="Disordered" evidence="11">
    <location>
        <begin position="1"/>
        <end position="20"/>
    </location>
</feature>
<name>A0A2J6PPY7_9HELO</name>
<comment type="cofactor">
    <cofactor evidence="1">
        <name>Cu(2+)</name>
        <dbReference type="ChEBI" id="CHEBI:29036"/>
    </cofactor>
</comment>
<dbReference type="PANTHER" id="PTHR11474">
    <property type="entry name" value="TYROSINASE FAMILY MEMBER"/>
    <property type="match status" value="1"/>
</dbReference>
<dbReference type="PANTHER" id="PTHR11474:SF76">
    <property type="entry name" value="SHKT DOMAIN-CONTAINING PROTEIN"/>
    <property type="match status" value="1"/>
</dbReference>
<evidence type="ECO:0000256" key="2">
    <source>
        <dbReference type="ARBA" id="ARBA00009928"/>
    </source>
</evidence>
<evidence type="ECO:0000256" key="3">
    <source>
        <dbReference type="ARBA" id="ARBA00011906"/>
    </source>
</evidence>
<dbReference type="Pfam" id="PF18132">
    <property type="entry name" value="Tyrosinase_C"/>
    <property type="match status" value="1"/>
</dbReference>
<keyword evidence="4" id="KW-0479">Metal-binding</keyword>
<evidence type="ECO:0000256" key="6">
    <source>
        <dbReference type="ARBA" id="ARBA00023008"/>
    </source>
</evidence>
<proteinExistence type="inferred from homology"/>
<keyword evidence="7" id="KW-0503">Monooxygenase</keyword>
<keyword evidence="5" id="KW-0560">Oxidoreductase</keyword>
<dbReference type="PROSITE" id="PS00498">
    <property type="entry name" value="TYROSINASE_2"/>
    <property type="match status" value="1"/>
</dbReference>
<evidence type="ECO:0000313" key="14">
    <source>
        <dbReference type="Proteomes" id="UP000235672"/>
    </source>
</evidence>
<dbReference type="InterPro" id="IPR008922">
    <property type="entry name" value="Di-copper_centre_dom_sf"/>
</dbReference>
<evidence type="ECO:0000256" key="11">
    <source>
        <dbReference type="SAM" id="MobiDB-lite"/>
    </source>
</evidence>
<dbReference type="InterPro" id="IPR050316">
    <property type="entry name" value="Tyrosinase/Hemocyanin"/>
</dbReference>
<evidence type="ECO:0000313" key="13">
    <source>
        <dbReference type="EMBL" id="PMD16091.1"/>
    </source>
</evidence>
<dbReference type="InterPro" id="IPR041640">
    <property type="entry name" value="Tyrosinase_C"/>
</dbReference>
<evidence type="ECO:0000256" key="1">
    <source>
        <dbReference type="ARBA" id="ARBA00001973"/>
    </source>
</evidence>
<dbReference type="InterPro" id="IPR002227">
    <property type="entry name" value="Tyrosinase_Cu-bd"/>
</dbReference>
<reference evidence="13 14" key="1">
    <citation type="submission" date="2016-05" db="EMBL/GenBank/DDBJ databases">
        <title>A degradative enzymes factory behind the ericoid mycorrhizal symbiosis.</title>
        <authorList>
            <consortium name="DOE Joint Genome Institute"/>
            <person name="Martino E."/>
            <person name="Morin E."/>
            <person name="Grelet G."/>
            <person name="Kuo A."/>
            <person name="Kohler A."/>
            <person name="Daghino S."/>
            <person name="Barry K."/>
            <person name="Choi C."/>
            <person name="Cichocki N."/>
            <person name="Clum A."/>
            <person name="Copeland A."/>
            <person name="Hainaut M."/>
            <person name="Haridas S."/>
            <person name="Labutti K."/>
            <person name="Lindquist E."/>
            <person name="Lipzen A."/>
            <person name="Khouja H.-R."/>
            <person name="Murat C."/>
            <person name="Ohm R."/>
            <person name="Olson A."/>
            <person name="Spatafora J."/>
            <person name="Veneault-Fourrey C."/>
            <person name="Henrissat B."/>
            <person name="Grigoriev I."/>
            <person name="Martin F."/>
            <person name="Perotto S."/>
        </authorList>
    </citation>
    <scope>NUCLEOTIDE SEQUENCE [LARGE SCALE GENOMIC DNA]</scope>
    <source>
        <strain evidence="13 14">UAMH 7357</strain>
    </source>
</reference>
<keyword evidence="14" id="KW-1185">Reference proteome</keyword>
<dbReference type="STRING" id="1745343.A0A2J6PPY7"/>
<organism evidence="13 14">
    <name type="scientific">Hyaloscypha hepaticicola</name>
    <dbReference type="NCBI Taxonomy" id="2082293"/>
    <lineage>
        <taxon>Eukaryota</taxon>
        <taxon>Fungi</taxon>
        <taxon>Dikarya</taxon>
        <taxon>Ascomycota</taxon>
        <taxon>Pezizomycotina</taxon>
        <taxon>Leotiomycetes</taxon>
        <taxon>Helotiales</taxon>
        <taxon>Hyaloscyphaceae</taxon>
        <taxon>Hyaloscypha</taxon>
    </lineage>
</organism>
<dbReference type="EMBL" id="KZ613508">
    <property type="protein sequence ID" value="PMD16091.1"/>
    <property type="molecule type" value="Genomic_DNA"/>
</dbReference>
<dbReference type="SUPFAM" id="SSF48056">
    <property type="entry name" value="Di-copper centre-containing domain"/>
    <property type="match status" value="1"/>
</dbReference>
<feature type="domain" description="Tyrosinase copper-binding" evidence="12">
    <location>
        <begin position="305"/>
        <end position="316"/>
    </location>
</feature>
<comment type="catalytic activity">
    <reaction evidence="9">
        <text>2 L-dopa + O2 = 2 L-dopaquinone + 2 H2O</text>
        <dbReference type="Rhea" id="RHEA:34287"/>
        <dbReference type="ChEBI" id="CHEBI:15377"/>
        <dbReference type="ChEBI" id="CHEBI:15379"/>
        <dbReference type="ChEBI" id="CHEBI:57504"/>
        <dbReference type="ChEBI" id="CHEBI:57924"/>
        <dbReference type="EC" id="1.14.18.1"/>
    </reaction>
</comment>
<dbReference type="Gene3D" id="2.60.310.20">
    <property type="match status" value="1"/>
</dbReference>
<dbReference type="Gene3D" id="1.10.1280.10">
    <property type="entry name" value="Di-copper center containing domain from catechol oxidase"/>
    <property type="match status" value="1"/>
</dbReference>
<keyword evidence="6" id="KW-0186">Copper</keyword>
<evidence type="ECO:0000256" key="10">
    <source>
        <dbReference type="ARBA" id="ARBA00048881"/>
    </source>
</evidence>
<dbReference type="EC" id="1.14.18.1" evidence="3"/>
<dbReference type="GO" id="GO:0042438">
    <property type="term" value="P:melanin biosynthetic process"/>
    <property type="evidence" value="ECO:0007669"/>
    <property type="project" value="UniProtKB-KW"/>
</dbReference>
<dbReference type="Pfam" id="PF00264">
    <property type="entry name" value="Tyrosinase"/>
    <property type="match status" value="1"/>
</dbReference>
<keyword evidence="8" id="KW-0470">Melanin biosynthesis</keyword>
<dbReference type="PRINTS" id="PR00092">
    <property type="entry name" value="TYROSINASE"/>
</dbReference>
<protein>
    <recommendedName>
        <fullName evidence="3">tyrosinase</fullName>
        <ecNumber evidence="3">1.14.18.1</ecNumber>
    </recommendedName>
</protein>
<dbReference type="GO" id="GO:0004503">
    <property type="term" value="F:tyrosinase activity"/>
    <property type="evidence" value="ECO:0007669"/>
    <property type="project" value="UniProtKB-EC"/>
</dbReference>
<evidence type="ECO:0000256" key="9">
    <source>
        <dbReference type="ARBA" id="ARBA00048233"/>
    </source>
</evidence>
<dbReference type="OrthoDB" id="1658288at2759"/>
<gene>
    <name evidence="13" type="ORF">NA56DRAFT_673476</name>
</gene>
<evidence type="ECO:0000256" key="7">
    <source>
        <dbReference type="ARBA" id="ARBA00023033"/>
    </source>
</evidence>
<evidence type="ECO:0000256" key="4">
    <source>
        <dbReference type="ARBA" id="ARBA00022723"/>
    </source>
</evidence>
<evidence type="ECO:0000256" key="8">
    <source>
        <dbReference type="ARBA" id="ARBA00023101"/>
    </source>
</evidence>
<sequence>MSAVNYPIVGAPKPSPSPADGSVPLRLEIRQLQQNADQWNLYLLGLDAFKKIDETSDLSYYGVCGIHGRPYRPWGGVAGDNDVQGGWQGYCTHTSILFGPWHRPFLALFEQLLYGIIQGIASQFPDDTRARYQAAASTFRIPYWDWAATPDSNDYFPNAAGGSQTVDVITPTSNGQAVPMANPLYSTTFTPLNPEQGDFAPLGRTPYDQWPTTLRYPTSTRSVKATSDETQVFDAMATQFAGMQQNINILMNDPNYKVLSAFSNHMWAGDSPSTAASLEDVHNSIHTAVGGNMGHMSELDYSAFDPVFWLHHCNVDRLFAIWQAINPTSYTIDETTETGNFVTVAGSVETSSTPLTPFVDASGSNYWTAETVRQTETFNYAYPETQRWAFTSDSDYQNAVADAVQQLYGGLSNQFSGEEALNLMSVRPVVAAVTPVNKAVNKDNGEITHSNGSAHLHTNGAANVPAQKPVADEDSGFHPFHNLAERIKDAVHIHSHPDQAESGALDLEEEIGKPAPPVPAQPRSYTEYIVNIKAPKHILGQTYRVHIFLGEFHGDTKTWNTQDALVGTFAVFGKETTPGSEDETKCGKCKTDAAANTIITGTVPLTAQIISEVKKGHCGSLDKANVLPYLKDNLHWRVTLADGTEKDREEVPGLVVSVVSTEVALPVGQRPRYSGVYTVHPEITAGRPAGLGTNV</sequence>
<evidence type="ECO:0000256" key="5">
    <source>
        <dbReference type="ARBA" id="ARBA00023002"/>
    </source>
</evidence>
<accession>A0A2J6PPY7</accession>
<evidence type="ECO:0000259" key="12">
    <source>
        <dbReference type="PROSITE" id="PS00498"/>
    </source>
</evidence>
<comment type="similarity">
    <text evidence="2">Belongs to the tyrosinase family.</text>
</comment>
<dbReference type="GO" id="GO:0046872">
    <property type="term" value="F:metal ion binding"/>
    <property type="evidence" value="ECO:0007669"/>
    <property type="project" value="UniProtKB-KW"/>
</dbReference>
<comment type="catalytic activity">
    <reaction evidence="10">
        <text>L-tyrosine + O2 = L-dopaquinone + H2O</text>
        <dbReference type="Rhea" id="RHEA:18117"/>
        <dbReference type="ChEBI" id="CHEBI:15377"/>
        <dbReference type="ChEBI" id="CHEBI:15379"/>
        <dbReference type="ChEBI" id="CHEBI:57924"/>
        <dbReference type="ChEBI" id="CHEBI:58315"/>
        <dbReference type="EC" id="1.14.18.1"/>
    </reaction>
</comment>
<dbReference type="AlphaFoldDB" id="A0A2J6PPY7"/>